<dbReference type="GO" id="GO:0016491">
    <property type="term" value="F:oxidoreductase activity"/>
    <property type="evidence" value="ECO:0007669"/>
    <property type="project" value="UniProtKB-KW"/>
</dbReference>
<dbReference type="Proteomes" id="UP000193570">
    <property type="component" value="Unassembled WGS sequence"/>
</dbReference>
<sequence>MTVSRRSFLAGSAGVALTLGMPARAETERLVAGKGVRQLLPDAYPATSLWTYDGSSPGPVLRFRQGDRLRRRFENALDQSSTIHWHGLRLPNEMDGVPGVTQDTVPPGGTFDYAFDLPDAGTYWYHPHDRSWEQVGRGLSGALIVEEPEPPEVDFDEVLLVQDWRLTENGEIAEDFGSLHDRSHAGRIGNWLTANGLAAVERRVGRHARLRVRVINAASARILRIGGEGVNAVIVALDGQPLRSPEPLTAPVPLGPGARADLIVDVTAEGGEAAFLYHLERDGGVPLLDLTVDGDARTSRLGPVAPLAPNAWPDLALGDARAVDLRMEGGAMGGLSHATLGGETLSLRELAARGKVWAFNGAVDMHERPLAEVRAGETLRIRMVNDSAWPHAMHLHGHHFRQIGEDGTAGALRDTALVAPDGRAEIAFVAERPGDWLLHCHMLGHAASGMMTRVRVV</sequence>
<keyword evidence="1" id="KW-0479">Metal-binding</keyword>
<dbReference type="SUPFAM" id="SSF49503">
    <property type="entry name" value="Cupredoxins"/>
    <property type="match status" value="3"/>
</dbReference>
<dbReference type="CDD" id="cd13861">
    <property type="entry name" value="CuRO_1_CumA_like"/>
    <property type="match status" value="1"/>
</dbReference>
<dbReference type="OrthoDB" id="9757546at2"/>
<dbReference type="RefSeq" id="WP_085790033.1">
    <property type="nucleotide sequence ID" value="NZ_FWFK01000001.1"/>
</dbReference>
<name>A0A1X6Y631_9RHOB</name>
<dbReference type="PROSITE" id="PS00080">
    <property type="entry name" value="MULTICOPPER_OXIDASE2"/>
    <property type="match status" value="1"/>
</dbReference>
<dbReference type="InterPro" id="IPR011707">
    <property type="entry name" value="Cu-oxidase-like_N"/>
</dbReference>
<dbReference type="EMBL" id="FWFK01000001">
    <property type="protein sequence ID" value="SLN11363.1"/>
    <property type="molecule type" value="Genomic_DNA"/>
</dbReference>
<dbReference type="GO" id="GO:0005507">
    <property type="term" value="F:copper ion binding"/>
    <property type="evidence" value="ECO:0007669"/>
    <property type="project" value="InterPro"/>
</dbReference>
<evidence type="ECO:0000259" key="3">
    <source>
        <dbReference type="Pfam" id="PF07731"/>
    </source>
</evidence>
<protein>
    <submittedName>
        <fullName evidence="5">Multicopper oxidase mco</fullName>
        <ecNumber evidence="5">1.-.-.-</ecNumber>
    </submittedName>
</protein>
<dbReference type="Pfam" id="PF07731">
    <property type="entry name" value="Cu-oxidase_2"/>
    <property type="match status" value="1"/>
</dbReference>
<feature type="domain" description="Plastocyanin-like" evidence="4">
    <location>
        <begin position="40"/>
        <end position="149"/>
    </location>
</feature>
<dbReference type="PANTHER" id="PTHR11709:SF2">
    <property type="entry name" value="MULTICOPPER OXIDASE LPR1"/>
    <property type="match status" value="1"/>
</dbReference>
<evidence type="ECO:0000313" key="5">
    <source>
        <dbReference type="EMBL" id="SLN11363.1"/>
    </source>
</evidence>
<dbReference type="EC" id="1.-.-.-" evidence="5"/>
<dbReference type="InterPro" id="IPR008972">
    <property type="entry name" value="Cupredoxin"/>
</dbReference>
<evidence type="ECO:0000313" key="6">
    <source>
        <dbReference type="Proteomes" id="UP000193570"/>
    </source>
</evidence>
<dbReference type="Gene3D" id="2.60.40.420">
    <property type="entry name" value="Cupredoxins - blue copper proteins"/>
    <property type="match status" value="3"/>
</dbReference>
<dbReference type="InterPro" id="IPR045087">
    <property type="entry name" value="Cu-oxidase_fam"/>
</dbReference>
<accession>A0A1X6Y631</accession>
<organism evidence="5 6">
    <name type="scientific">Roseivivax jejudonensis</name>
    <dbReference type="NCBI Taxonomy" id="1529041"/>
    <lineage>
        <taxon>Bacteria</taxon>
        <taxon>Pseudomonadati</taxon>
        <taxon>Pseudomonadota</taxon>
        <taxon>Alphaproteobacteria</taxon>
        <taxon>Rhodobacterales</taxon>
        <taxon>Roseobacteraceae</taxon>
        <taxon>Roseivivax</taxon>
    </lineage>
</organism>
<dbReference type="Pfam" id="PF07732">
    <property type="entry name" value="Cu-oxidase_3"/>
    <property type="match status" value="1"/>
</dbReference>
<evidence type="ECO:0000259" key="4">
    <source>
        <dbReference type="Pfam" id="PF07732"/>
    </source>
</evidence>
<evidence type="ECO:0000256" key="1">
    <source>
        <dbReference type="ARBA" id="ARBA00022723"/>
    </source>
</evidence>
<dbReference type="AlphaFoldDB" id="A0A1X6Y631"/>
<dbReference type="PROSITE" id="PS51318">
    <property type="entry name" value="TAT"/>
    <property type="match status" value="1"/>
</dbReference>
<gene>
    <name evidence="5" type="primary">mco</name>
    <name evidence="5" type="ORF">ROJ8625_00255</name>
</gene>
<dbReference type="InterPro" id="IPR002355">
    <property type="entry name" value="Cu_oxidase_Cu_BS"/>
</dbReference>
<feature type="domain" description="Plastocyanin-like" evidence="3">
    <location>
        <begin position="355"/>
        <end position="456"/>
    </location>
</feature>
<evidence type="ECO:0000256" key="2">
    <source>
        <dbReference type="ARBA" id="ARBA00023002"/>
    </source>
</evidence>
<keyword evidence="2 5" id="KW-0560">Oxidoreductase</keyword>
<reference evidence="5 6" key="1">
    <citation type="submission" date="2017-03" db="EMBL/GenBank/DDBJ databases">
        <authorList>
            <person name="Afonso C.L."/>
            <person name="Miller P.J."/>
            <person name="Scott M.A."/>
            <person name="Spackman E."/>
            <person name="Goraichik I."/>
            <person name="Dimitrov K.M."/>
            <person name="Suarez D.L."/>
            <person name="Swayne D.E."/>
        </authorList>
    </citation>
    <scope>NUCLEOTIDE SEQUENCE [LARGE SCALE GENOMIC DNA]</scope>
    <source>
        <strain evidence="5 6">CECT 8625</strain>
    </source>
</reference>
<keyword evidence="6" id="KW-1185">Reference proteome</keyword>
<dbReference type="PANTHER" id="PTHR11709">
    <property type="entry name" value="MULTI-COPPER OXIDASE"/>
    <property type="match status" value="1"/>
</dbReference>
<dbReference type="InterPro" id="IPR006311">
    <property type="entry name" value="TAT_signal"/>
</dbReference>
<dbReference type="InterPro" id="IPR011706">
    <property type="entry name" value="Cu-oxidase_C"/>
</dbReference>
<proteinExistence type="predicted"/>